<dbReference type="CDD" id="cd07043">
    <property type="entry name" value="STAS_anti-anti-sigma_factors"/>
    <property type="match status" value="1"/>
</dbReference>
<evidence type="ECO:0000259" key="1">
    <source>
        <dbReference type="PROSITE" id="PS50801"/>
    </source>
</evidence>
<dbReference type="SUPFAM" id="SSF52091">
    <property type="entry name" value="SpoIIaa-like"/>
    <property type="match status" value="1"/>
</dbReference>
<organism evidence="2 3">
    <name type="scientific">Rhodococcoides kyotonense</name>
    <dbReference type="NCBI Taxonomy" id="398843"/>
    <lineage>
        <taxon>Bacteria</taxon>
        <taxon>Bacillati</taxon>
        <taxon>Actinomycetota</taxon>
        <taxon>Actinomycetes</taxon>
        <taxon>Mycobacteriales</taxon>
        <taxon>Nocardiaceae</taxon>
        <taxon>Rhodococcoides</taxon>
    </lineage>
</organism>
<proteinExistence type="predicted"/>
<dbReference type="Proteomes" id="UP000077519">
    <property type="component" value="Unassembled WGS sequence"/>
</dbReference>
<evidence type="ECO:0000313" key="3">
    <source>
        <dbReference type="Proteomes" id="UP000077519"/>
    </source>
</evidence>
<reference evidence="2 3" key="1">
    <citation type="submission" date="2016-03" db="EMBL/GenBank/DDBJ databases">
        <title>Genome sequence of Rhodococcus kyotonensis KB10.</title>
        <authorList>
            <person name="Jeong H."/>
            <person name="Hong C.E."/>
            <person name="Jo S.H."/>
            <person name="Park J.M."/>
        </authorList>
    </citation>
    <scope>NUCLEOTIDE SEQUENCE [LARGE SCALE GENOMIC DNA]</scope>
    <source>
        <strain evidence="2 3">KB10</strain>
    </source>
</reference>
<protein>
    <recommendedName>
        <fullName evidence="1">STAS domain-containing protein</fullName>
    </recommendedName>
</protein>
<dbReference type="PROSITE" id="PS50801">
    <property type="entry name" value="STAS"/>
    <property type="match status" value="1"/>
</dbReference>
<gene>
    <name evidence="2" type="ORF">A3K89_04405</name>
</gene>
<dbReference type="Pfam" id="PF01740">
    <property type="entry name" value="STAS"/>
    <property type="match status" value="1"/>
</dbReference>
<keyword evidence="3" id="KW-1185">Reference proteome</keyword>
<name>A0A177YGN2_9NOCA</name>
<feature type="domain" description="STAS" evidence="1">
    <location>
        <begin position="36"/>
        <end position="130"/>
    </location>
</feature>
<sequence>MNDGGGTNTHAAKSSSVAVAETGAIFSAEPAGDASVVVTVHGDIDIRSAPILIDYACGRIASGVRLILDLSDVGFFGIAGLRVFAALDDAAAEAGTVWRLVEGHPVHRLLEAANVVPAVRRFTSVADAVA</sequence>
<dbReference type="InterPro" id="IPR036513">
    <property type="entry name" value="STAS_dom_sf"/>
</dbReference>
<dbReference type="EMBL" id="LVHI01000012">
    <property type="protein sequence ID" value="OAK54601.1"/>
    <property type="molecule type" value="Genomic_DNA"/>
</dbReference>
<dbReference type="AlphaFoldDB" id="A0A177YGN2"/>
<accession>A0A177YGN2</accession>
<comment type="caution">
    <text evidence="2">The sequence shown here is derived from an EMBL/GenBank/DDBJ whole genome shotgun (WGS) entry which is preliminary data.</text>
</comment>
<dbReference type="InterPro" id="IPR002645">
    <property type="entry name" value="STAS_dom"/>
</dbReference>
<evidence type="ECO:0000313" key="2">
    <source>
        <dbReference type="EMBL" id="OAK54601.1"/>
    </source>
</evidence>
<dbReference type="Gene3D" id="3.30.750.24">
    <property type="entry name" value="STAS domain"/>
    <property type="match status" value="1"/>
</dbReference>